<dbReference type="AlphaFoldDB" id="A0A5C3EDB1"/>
<dbReference type="EMBL" id="OOIN01000022">
    <property type="protein sequence ID" value="SPO28472.1"/>
    <property type="molecule type" value="Genomic_DNA"/>
</dbReference>
<accession>A0A5C3EDB1</accession>
<reference evidence="2 3" key="1">
    <citation type="submission" date="2018-03" db="EMBL/GenBank/DDBJ databases">
        <authorList>
            <person name="Guldener U."/>
        </authorList>
    </citation>
    <scope>NUCLEOTIDE SEQUENCE [LARGE SCALE GENOMIC DNA]</scope>
    <source>
        <strain evidence="2 3">NBRC100155</strain>
    </source>
</reference>
<gene>
    <name evidence="2" type="ORF">UTRI_04869</name>
</gene>
<protein>
    <submittedName>
        <fullName evidence="2">Uncharacterized protein</fullName>
    </submittedName>
</protein>
<evidence type="ECO:0000313" key="2">
    <source>
        <dbReference type="EMBL" id="SPO28472.1"/>
    </source>
</evidence>
<evidence type="ECO:0000256" key="1">
    <source>
        <dbReference type="SAM" id="MobiDB-lite"/>
    </source>
</evidence>
<feature type="region of interest" description="Disordered" evidence="1">
    <location>
        <begin position="1"/>
        <end position="51"/>
    </location>
</feature>
<proteinExistence type="predicted"/>
<sequence>MASAIPTGSAPASPDSTSRDAGSGSHRRPELMDLLDAMDTGSSRAPDMPGHAFEADAEHRHSLSVDLSLGDVSTGSGRYLNILRPSTSSPHLDLPSPSDKVIQLREDLQRWSSQVSPMVENLDRHHYSSQKLATDLKGRAMFELAEKYPEALKPIRRQLWPQEYREEYFKVMPNQMGSPSNLQILNEMYREYKAQVDLIEKTLQAHVDSFRW</sequence>
<name>A0A5C3EDB1_9BASI</name>
<evidence type="ECO:0000313" key="3">
    <source>
        <dbReference type="Proteomes" id="UP000324022"/>
    </source>
</evidence>
<dbReference type="Proteomes" id="UP000324022">
    <property type="component" value="Unassembled WGS sequence"/>
</dbReference>
<keyword evidence="3" id="KW-1185">Reference proteome</keyword>
<organism evidence="2 3">
    <name type="scientific">Ustilago trichophora</name>
    <dbReference type="NCBI Taxonomy" id="86804"/>
    <lineage>
        <taxon>Eukaryota</taxon>
        <taxon>Fungi</taxon>
        <taxon>Dikarya</taxon>
        <taxon>Basidiomycota</taxon>
        <taxon>Ustilaginomycotina</taxon>
        <taxon>Ustilaginomycetes</taxon>
        <taxon>Ustilaginales</taxon>
        <taxon>Ustilaginaceae</taxon>
        <taxon>Ustilago</taxon>
    </lineage>
</organism>